<comment type="caution">
    <text evidence="2">The sequence shown here is derived from an EMBL/GenBank/DDBJ whole genome shotgun (WGS) entry which is preliminary data.</text>
</comment>
<protein>
    <submittedName>
        <fullName evidence="2">Uncharacterized protein</fullName>
    </submittedName>
</protein>
<feature type="region of interest" description="Disordered" evidence="1">
    <location>
        <begin position="128"/>
        <end position="148"/>
    </location>
</feature>
<dbReference type="Proteomes" id="UP001153269">
    <property type="component" value="Unassembled WGS sequence"/>
</dbReference>
<keyword evidence="3" id="KW-1185">Reference proteome</keyword>
<evidence type="ECO:0000256" key="1">
    <source>
        <dbReference type="SAM" id="MobiDB-lite"/>
    </source>
</evidence>
<dbReference type="EMBL" id="CADEAL010000539">
    <property type="protein sequence ID" value="CAB1421682.1"/>
    <property type="molecule type" value="Genomic_DNA"/>
</dbReference>
<evidence type="ECO:0000313" key="3">
    <source>
        <dbReference type="Proteomes" id="UP001153269"/>
    </source>
</evidence>
<organism evidence="2 3">
    <name type="scientific">Pleuronectes platessa</name>
    <name type="common">European plaice</name>
    <dbReference type="NCBI Taxonomy" id="8262"/>
    <lineage>
        <taxon>Eukaryota</taxon>
        <taxon>Metazoa</taxon>
        <taxon>Chordata</taxon>
        <taxon>Craniata</taxon>
        <taxon>Vertebrata</taxon>
        <taxon>Euteleostomi</taxon>
        <taxon>Actinopterygii</taxon>
        <taxon>Neopterygii</taxon>
        <taxon>Teleostei</taxon>
        <taxon>Neoteleostei</taxon>
        <taxon>Acanthomorphata</taxon>
        <taxon>Carangaria</taxon>
        <taxon>Pleuronectiformes</taxon>
        <taxon>Pleuronectoidei</taxon>
        <taxon>Pleuronectidae</taxon>
        <taxon>Pleuronectes</taxon>
    </lineage>
</organism>
<name>A0A9N7YCW4_PLEPL</name>
<gene>
    <name evidence="2" type="ORF">PLEPLA_LOCUS9569</name>
</gene>
<proteinExistence type="predicted"/>
<feature type="region of interest" description="Disordered" evidence="1">
    <location>
        <begin position="45"/>
        <end position="68"/>
    </location>
</feature>
<sequence length="325" mass="34845">MTHTFTVTSQGLSTNTLDNAAGLPLPPLPPPPLLLFLQSSGSSAAAWPTQGAPSPADGGSRAPLPGGAEELRSCRQTDRQTAAMMSGLSVCLSVCLFTSSLLRTGAPVCLSAGPRFRKPNPARLGSARFGPPSSLPPCPGVSRVSEGVARPEPLPPAAAIKLHQVTSASDVSEFSSGDSLDSDQVTTQPADYNLLHQVWSDGTWSNDPPPPSLWKPRVCWIRVNNEADWSTNRKAPPTRRYPQASYWLPTSFAKKNNSNKNRASPSPSVAASGRRGCFPHWSVCEHANCQSFSSGQSGYSTCGTFWNFEKREKKEDDEEGDQPIR</sequence>
<dbReference type="AlphaFoldDB" id="A0A9N7YCW4"/>
<evidence type="ECO:0000313" key="2">
    <source>
        <dbReference type="EMBL" id="CAB1421682.1"/>
    </source>
</evidence>
<reference evidence="2" key="1">
    <citation type="submission" date="2020-03" db="EMBL/GenBank/DDBJ databases">
        <authorList>
            <person name="Weist P."/>
        </authorList>
    </citation>
    <scope>NUCLEOTIDE SEQUENCE</scope>
</reference>
<accession>A0A9N7YCW4</accession>